<feature type="region of interest" description="Disordered" evidence="1">
    <location>
        <begin position="365"/>
        <end position="480"/>
    </location>
</feature>
<protein>
    <recommendedName>
        <fullName evidence="2">DUF7726 domain-containing protein</fullName>
    </recommendedName>
</protein>
<feature type="compositionally biased region" description="Polar residues" evidence="1">
    <location>
        <begin position="1178"/>
        <end position="1196"/>
    </location>
</feature>
<feature type="region of interest" description="Disordered" evidence="1">
    <location>
        <begin position="983"/>
        <end position="1036"/>
    </location>
</feature>
<feature type="region of interest" description="Disordered" evidence="1">
    <location>
        <begin position="671"/>
        <end position="723"/>
    </location>
</feature>
<feature type="domain" description="DUF7726" evidence="2">
    <location>
        <begin position="537"/>
        <end position="604"/>
    </location>
</feature>
<feature type="compositionally biased region" description="Basic and acidic residues" evidence="1">
    <location>
        <begin position="463"/>
        <end position="480"/>
    </location>
</feature>
<keyword evidence="4" id="KW-1185">Reference proteome</keyword>
<dbReference type="Proteomes" id="UP001146120">
    <property type="component" value="Unassembled WGS sequence"/>
</dbReference>
<organism evidence="3 4">
    <name type="scientific">Lagenidium giganteum</name>
    <dbReference type="NCBI Taxonomy" id="4803"/>
    <lineage>
        <taxon>Eukaryota</taxon>
        <taxon>Sar</taxon>
        <taxon>Stramenopiles</taxon>
        <taxon>Oomycota</taxon>
        <taxon>Peronosporomycetes</taxon>
        <taxon>Pythiales</taxon>
        <taxon>Pythiaceae</taxon>
    </lineage>
</organism>
<feature type="compositionally biased region" description="Polar residues" evidence="1">
    <location>
        <begin position="882"/>
        <end position="895"/>
    </location>
</feature>
<dbReference type="PANTHER" id="PTHR42339">
    <property type="entry name" value="HISTONE H1"/>
    <property type="match status" value="1"/>
</dbReference>
<feature type="region of interest" description="Disordered" evidence="1">
    <location>
        <begin position="847"/>
        <end position="895"/>
    </location>
</feature>
<feature type="compositionally biased region" description="Basic and acidic residues" evidence="1">
    <location>
        <begin position="54"/>
        <end position="66"/>
    </location>
</feature>
<feature type="compositionally biased region" description="Basic and acidic residues" evidence="1">
    <location>
        <begin position="201"/>
        <end position="216"/>
    </location>
</feature>
<evidence type="ECO:0000259" key="2">
    <source>
        <dbReference type="Pfam" id="PF24852"/>
    </source>
</evidence>
<dbReference type="InterPro" id="IPR056143">
    <property type="entry name" value="DUF7726"/>
</dbReference>
<feature type="compositionally biased region" description="Low complexity" evidence="1">
    <location>
        <begin position="992"/>
        <end position="1005"/>
    </location>
</feature>
<comment type="caution">
    <text evidence="3">The sequence shown here is derived from an EMBL/GenBank/DDBJ whole genome shotgun (WGS) entry which is preliminary data.</text>
</comment>
<dbReference type="EMBL" id="DAKRPA010000038">
    <property type="protein sequence ID" value="DBA01936.1"/>
    <property type="molecule type" value="Genomic_DNA"/>
</dbReference>
<feature type="region of interest" description="Disordered" evidence="1">
    <location>
        <begin position="1133"/>
        <end position="1209"/>
    </location>
</feature>
<feature type="domain" description="DUF7726" evidence="2">
    <location>
        <begin position="1060"/>
        <end position="1128"/>
    </location>
</feature>
<feature type="compositionally biased region" description="Basic and acidic residues" evidence="1">
    <location>
        <begin position="1133"/>
        <end position="1146"/>
    </location>
</feature>
<evidence type="ECO:0000313" key="4">
    <source>
        <dbReference type="Proteomes" id="UP001146120"/>
    </source>
</evidence>
<proteinExistence type="predicted"/>
<gene>
    <name evidence="3" type="ORF">N0F65_006669</name>
</gene>
<dbReference type="AlphaFoldDB" id="A0AAV2Z6J5"/>
<feature type="compositionally biased region" description="Acidic residues" evidence="1">
    <location>
        <begin position="1197"/>
        <end position="1209"/>
    </location>
</feature>
<reference evidence="3" key="1">
    <citation type="submission" date="2022-11" db="EMBL/GenBank/DDBJ databases">
        <authorList>
            <person name="Morgan W.R."/>
            <person name="Tartar A."/>
        </authorList>
    </citation>
    <scope>NUCLEOTIDE SEQUENCE</scope>
    <source>
        <strain evidence="3">ARSEF 373</strain>
    </source>
</reference>
<evidence type="ECO:0000313" key="3">
    <source>
        <dbReference type="EMBL" id="DBA01936.1"/>
    </source>
</evidence>
<feature type="compositionally biased region" description="Basic and acidic residues" evidence="1">
    <location>
        <begin position="703"/>
        <end position="723"/>
    </location>
</feature>
<feature type="compositionally biased region" description="Basic residues" evidence="1">
    <location>
        <begin position="443"/>
        <end position="453"/>
    </location>
</feature>
<feature type="region of interest" description="Disordered" evidence="1">
    <location>
        <begin position="39"/>
        <end position="107"/>
    </location>
</feature>
<feature type="domain" description="DUF7726" evidence="2">
    <location>
        <begin position="292"/>
        <end position="356"/>
    </location>
</feature>
<feature type="compositionally biased region" description="Basic and acidic residues" evidence="1">
    <location>
        <begin position="868"/>
        <end position="879"/>
    </location>
</feature>
<dbReference type="Pfam" id="PF24852">
    <property type="entry name" value="DUF7726"/>
    <property type="match status" value="4"/>
</dbReference>
<feature type="region of interest" description="Disordered" evidence="1">
    <location>
        <begin position="136"/>
        <end position="273"/>
    </location>
</feature>
<reference evidence="3" key="2">
    <citation type="journal article" date="2023" name="Microbiol Resour">
        <title>Decontamination and Annotation of the Draft Genome Sequence of the Oomycete Lagenidium giganteum ARSEF 373.</title>
        <authorList>
            <person name="Morgan W.R."/>
            <person name="Tartar A."/>
        </authorList>
    </citation>
    <scope>NUCLEOTIDE SEQUENCE</scope>
    <source>
        <strain evidence="3">ARSEF 373</strain>
    </source>
</reference>
<evidence type="ECO:0000256" key="1">
    <source>
        <dbReference type="SAM" id="MobiDB-lite"/>
    </source>
</evidence>
<feature type="compositionally biased region" description="Low complexity" evidence="1">
    <location>
        <begin position="165"/>
        <end position="174"/>
    </location>
</feature>
<feature type="compositionally biased region" description="Polar residues" evidence="1">
    <location>
        <begin position="403"/>
        <end position="422"/>
    </location>
</feature>
<sequence>MAASVTMDVDFEKFPPDRLSECTSDCLWQWREIAIELSPAAPTAPLPRCSMDADSERSEKAREAPKDTANADADSDYFHFPVPSDVTPSSDSASDSTESNNARNASQVEDQMSFIEQFCATAPSTECSVNDGCDTVLENEQDRPNSPPTAVMTEPAELREVCTSAQAMPQAQAPSETETRSGQALEECTPDHSPQQILETPSEHSDNDATSPERSHVSAPDAESEHSDEASEAPADVVVADPGSTSPSSETVATPAVASERAKSKGGQLSKPHPQLPFLQDVCAVELPDDCAVYDDCDTVRAKLKEIFDKGVLCKAVWLKHFRVNSNSLRTFYLRSGPTDGSTQGVYEVAYWFLERFRIYHNKPKSPRRLQNEKDHPNGYPHAKFALHYQKPKKRKRVLETEPAQSTEAATKPTATLQSQTRLETEEESDQELHKSTPDCSSRRRRIARKRSAPKTTVATPPKPEDAEDRKTRKLREEASKDIETADVGTTRRRRDRLVAPPMVSDSTNTKKMRASKTRAQTPLLQEICAVELPDACPVYDDCDTVRAKLKDLFDSGVICKAAWLNHLHINKGSLYKFELRTGAASGSNQRIYEVAYWFLERYRIWQDKPKRTSKGANTSAITASRCACCQRDDTGGVYEDAAKRSSNLVSCGIGCTTMDIDFEKYPPDRLAESVSDRPRENEDSVVPSAATSLVRTADADTDTEHSEKVDEAPKDSPRVETDSIHGTAHAYAISPAHSESTTWTAAIRKRTSQPHPRLPFLQEICAIELPNRCPVFDDCDTVRAKLRAFFDKGALSKAAWLKQHRVNSNSLRTFYLRSGPTDGSTQGVYEVAYWFLERYRLYQNNPKSPRRLQNEKDHPYGFPHARTGLDSDDRRRVPSDASPSAVSTSTESNTRSVAAGIDQLALMNEICAIELPQDCPVYDDCDTVRAKLKDLFDMAYWFLERYRLYQNKPKSPRRLQNEQERPSGFPHAKFAVQYHKPRKKKRILQPTRAEPTEATTGAEAMLQSPSQTCSETEEEEAAPPTSNGNMKVKRVRASKTRVQTPLLQEICAVELPDACPVYDDCDTVRAKLKDLFDSGVICKAAWLNHLQINSGSLYTFDVRTGPASGSNQGIYEVAYFFLERHRIWQDKPKSPQRLQHEEDHPNGFQHAKFTIGKPRVRRKKREVHGGEPAEPSEASTNAAVTPRSPSRVPSESQEESDQATTDEE</sequence>
<name>A0AAV2Z6J5_9STRA</name>
<feature type="compositionally biased region" description="Basic and acidic residues" evidence="1">
    <location>
        <begin position="671"/>
        <end position="683"/>
    </location>
</feature>
<dbReference type="PANTHER" id="PTHR42339:SF1">
    <property type="entry name" value="HISTONE H1"/>
    <property type="match status" value="1"/>
</dbReference>
<accession>A0AAV2Z6J5</accession>
<feature type="compositionally biased region" description="Low complexity" evidence="1">
    <location>
        <begin position="81"/>
        <end position="102"/>
    </location>
</feature>
<feature type="compositionally biased region" description="Polar residues" evidence="1">
    <location>
        <begin position="243"/>
        <end position="252"/>
    </location>
</feature>
<feature type="domain" description="DUF7726" evidence="2">
    <location>
        <begin position="774"/>
        <end position="840"/>
    </location>
</feature>